<dbReference type="PANTHER" id="PTHR30069">
    <property type="entry name" value="TONB-DEPENDENT OUTER MEMBRANE RECEPTOR"/>
    <property type="match status" value="1"/>
</dbReference>
<accession>K1UJJ8</accession>
<dbReference type="GO" id="GO:0044718">
    <property type="term" value="P:siderophore transmembrane transport"/>
    <property type="evidence" value="ECO:0007669"/>
    <property type="project" value="TreeGrafter"/>
</dbReference>
<organism evidence="3">
    <name type="scientific">human gut metagenome</name>
    <dbReference type="NCBI Taxonomy" id="408170"/>
    <lineage>
        <taxon>unclassified sequences</taxon>
        <taxon>metagenomes</taxon>
        <taxon>organismal metagenomes</taxon>
    </lineage>
</organism>
<evidence type="ECO:0000313" key="3">
    <source>
        <dbReference type="EMBL" id="EKC80269.1"/>
    </source>
</evidence>
<reference evidence="3" key="1">
    <citation type="journal article" date="2013" name="Environ. Microbiol.">
        <title>Microbiota from the distal guts of lean and obese adolescents exhibit partial functional redundancy besides clear differences in community structure.</title>
        <authorList>
            <person name="Ferrer M."/>
            <person name="Ruiz A."/>
            <person name="Lanza F."/>
            <person name="Haange S.B."/>
            <person name="Oberbach A."/>
            <person name="Till H."/>
            <person name="Bargiela R."/>
            <person name="Campoy C."/>
            <person name="Segura M.T."/>
            <person name="Richter M."/>
            <person name="von Bergen M."/>
            <person name="Seifert J."/>
            <person name="Suarez A."/>
        </authorList>
    </citation>
    <scope>NUCLEOTIDE SEQUENCE</scope>
</reference>
<dbReference type="SUPFAM" id="SSF56935">
    <property type="entry name" value="Porins"/>
    <property type="match status" value="1"/>
</dbReference>
<feature type="non-terminal residue" evidence="3">
    <location>
        <position position="363"/>
    </location>
</feature>
<dbReference type="InterPro" id="IPR037066">
    <property type="entry name" value="Plug_dom_sf"/>
</dbReference>
<dbReference type="FunFam" id="2.170.130.10:FF:000003">
    <property type="entry name" value="SusC/RagA family TonB-linked outer membrane protein"/>
    <property type="match status" value="1"/>
</dbReference>
<protein>
    <submittedName>
        <fullName evidence="3">TonB-dependent receptor plug domain protein</fullName>
    </submittedName>
</protein>
<keyword evidence="1" id="KW-0732">Signal</keyword>
<keyword evidence="3" id="KW-0675">Receptor</keyword>
<dbReference type="PROSITE" id="PS52016">
    <property type="entry name" value="TONB_DEPENDENT_REC_3"/>
    <property type="match status" value="1"/>
</dbReference>
<dbReference type="InterPro" id="IPR012910">
    <property type="entry name" value="Plug_dom"/>
</dbReference>
<dbReference type="Pfam" id="PF07715">
    <property type="entry name" value="Plug"/>
    <property type="match status" value="1"/>
</dbReference>
<dbReference type="NCBIfam" id="TIGR04056">
    <property type="entry name" value="OMP_RagA_SusC"/>
    <property type="match status" value="1"/>
</dbReference>
<dbReference type="SUPFAM" id="SSF49464">
    <property type="entry name" value="Carboxypeptidase regulatory domain-like"/>
    <property type="match status" value="1"/>
</dbReference>
<dbReference type="EMBL" id="AJWY01001085">
    <property type="protein sequence ID" value="EKC80269.1"/>
    <property type="molecule type" value="Genomic_DNA"/>
</dbReference>
<dbReference type="Gene3D" id="2.170.130.10">
    <property type="entry name" value="TonB-dependent receptor, plug domain"/>
    <property type="match status" value="1"/>
</dbReference>
<gene>
    <name evidence="3" type="ORF">LEA_01562</name>
</gene>
<dbReference type="AlphaFoldDB" id="K1UJJ8"/>
<dbReference type="Pfam" id="PF13715">
    <property type="entry name" value="CarbopepD_reg_2"/>
    <property type="match status" value="1"/>
</dbReference>
<dbReference type="PANTHER" id="PTHR30069:SF29">
    <property type="entry name" value="HEMOGLOBIN AND HEMOGLOBIN-HAPTOGLOBIN-BINDING PROTEIN 1-RELATED"/>
    <property type="match status" value="1"/>
</dbReference>
<evidence type="ECO:0000256" key="1">
    <source>
        <dbReference type="ARBA" id="ARBA00022729"/>
    </source>
</evidence>
<dbReference type="InterPro" id="IPR023997">
    <property type="entry name" value="TonB-dep_OMP_SusC/RagA_CS"/>
</dbReference>
<sequence length="363" mass="39285">MSVECYKKRRDSVFWSARMLLVCLLSFLFSGSVIAQDQTRVSGNIMDENLQPVIGATITVEGTTLGTSSDAKGSFSLEVPASGKLQFSFIGYQTQTVPIERNKIYNIQLLPDATNIDDVVVVGFGTQKKESVIGAIASVQATALSVSSKSALSQTLAGNIPGIIAVQRSGEVGNDRADFWIRGMATFKGNTSPLILVDGVERDFNSIDPKEIESFSILKDASATAVYGVRGANGVIAITTKKGSIGELKVDVSAEYAVKAPTIMPEFVGAVEYMELMNMAHVLGGNAGPEPYPEYRITNTRNRTDPDLYPDVDWMDALVKSTTKHAHVNVNISGGSPKIRYFVSTSYHTEDGIYTTDNSRPWN</sequence>
<dbReference type="NCBIfam" id="TIGR04057">
    <property type="entry name" value="SusC_RagA_signa"/>
    <property type="match status" value="1"/>
</dbReference>
<dbReference type="GO" id="GO:0015344">
    <property type="term" value="F:siderophore uptake transmembrane transporter activity"/>
    <property type="evidence" value="ECO:0007669"/>
    <property type="project" value="TreeGrafter"/>
</dbReference>
<evidence type="ECO:0000259" key="2">
    <source>
        <dbReference type="Pfam" id="PF07715"/>
    </source>
</evidence>
<dbReference type="Gene3D" id="2.60.40.1120">
    <property type="entry name" value="Carboxypeptidase-like, regulatory domain"/>
    <property type="match status" value="1"/>
</dbReference>
<proteinExistence type="predicted"/>
<name>K1UJJ8_9ZZZZ</name>
<feature type="domain" description="TonB-dependent receptor plug" evidence="2">
    <location>
        <begin position="129"/>
        <end position="235"/>
    </location>
</feature>
<dbReference type="InterPro" id="IPR008969">
    <property type="entry name" value="CarboxyPept-like_regulatory"/>
</dbReference>
<dbReference type="InterPro" id="IPR039426">
    <property type="entry name" value="TonB-dep_rcpt-like"/>
</dbReference>
<dbReference type="InterPro" id="IPR023996">
    <property type="entry name" value="TonB-dep_OMP_SusC/RagA"/>
</dbReference>
<comment type="caution">
    <text evidence="3">The sequence shown here is derived from an EMBL/GenBank/DDBJ whole genome shotgun (WGS) entry which is preliminary data.</text>
</comment>